<evidence type="ECO:0000256" key="1">
    <source>
        <dbReference type="ARBA" id="ARBA00022771"/>
    </source>
</evidence>
<dbReference type="InterPro" id="IPR001841">
    <property type="entry name" value="Znf_RING"/>
</dbReference>
<protein>
    <submittedName>
        <fullName evidence="7">Uncharacterized protein LOC111115807</fullName>
    </submittedName>
</protein>
<sequence>MQGSDYINFKMIDSNNKLVPSRCTSLYDKPGSASRQSTSLDSWVLVYFPAEDAVCHPLLLQDVETLMGETGVQAGLREGDICLAPFFVGDGLHTALILRCSGCKTEILLEYDRVLEIRKSCKGNFVLELWKDAEEDSIEEDTKSSQQATIWQYAKYIGSGAAIGGLTAVAAPVVLSAGGAAVVVAIATKAVPVLALAGVGGVAVGDIIAKESQSGENTAQDPEMIANNSKRSTKNNHHSVTAKDQKGSTTNNHHSVFSSAGLSSAFHGMFNWFSGAPVTCNSDIEKKEQEQDEAMLICVEDDKKESENLIDIGEEPFTSPSVHHTGTGKTSKSLNHMEDPDDTVQDWLTLENRRLWEERLCKICADGETAVLFDPCGHMCACQFCSAVQRHCPMCGQFVQNHHRVFRS</sequence>
<dbReference type="Pfam" id="PF13920">
    <property type="entry name" value="zf-C3HC4_3"/>
    <property type="match status" value="1"/>
</dbReference>
<dbReference type="InterPro" id="IPR050784">
    <property type="entry name" value="IAP"/>
</dbReference>
<evidence type="ECO:0000259" key="5">
    <source>
        <dbReference type="PROSITE" id="PS50089"/>
    </source>
</evidence>
<dbReference type="KEGG" id="cvn:111115807"/>
<dbReference type="OrthoDB" id="6200144at2759"/>
<dbReference type="RefSeq" id="XP_022310377.1">
    <property type="nucleotide sequence ID" value="XM_022454669.1"/>
</dbReference>
<keyword evidence="1 3" id="KW-0863">Zinc-finger</keyword>
<evidence type="ECO:0000256" key="4">
    <source>
        <dbReference type="SAM" id="MobiDB-lite"/>
    </source>
</evidence>
<evidence type="ECO:0000256" key="3">
    <source>
        <dbReference type="PROSITE-ProRule" id="PRU00175"/>
    </source>
</evidence>
<feature type="region of interest" description="Disordered" evidence="4">
    <location>
        <begin position="314"/>
        <end position="338"/>
    </location>
</feature>
<name>A0A8B8C3V8_CRAVI</name>
<dbReference type="PANTHER" id="PTHR10044">
    <property type="entry name" value="INHIBITOR OF APOPTOSIS"/>
    <property type="match status" value="1"/>
</dbReference>
<keyword evidence="1 3" id="KW-0479">Metal-binding</keyword>
<organism evidence="6 7">
    <name type="scientific">Crassostrea virginica</name>
    <name type="common">Eastern oyster</name>
    <dbReference type="NCBI Taxonomy" id="6565"/>
    <lineage>
        <taxon>Eukaryota</taxon>
        <taxon>Metazoa</taxon>
        <taxon>Spiralia</taxon>
        <taxon>Lophotrochozoa</taxon>
        <taxon>Mollusca</taxon>
        <taxon>Bivalvia</taxon>
        <taxon>Autobranchia</taxon>
        <taxon>Pteriomorphia</taxon>
        <taxon>Ostreida</taxon>
        <taxon>Ostreoidea</taxon>
        <taxon>Ostreidae</taxon>
        <taxon>Crassostrea</taxon>
    </lineage>
</organism>
<dbReference type="AlphaFoldDB" id="A0A8B8C3V8"/>
<evidence type="ECO:0000256" key="2">
    <source>
        <dbReference type="ARBA" id="ARBA00022833"/>
    </source>
</evidence>
<feature type="compositionally biased region" description="Polar residues" evidence="4">
    <location>
        <begin position="318"/>
        <end position="334"/>
    </location>
</feature>
<accession>A0A8B8C3V8</accession>
<evidence type="ECO:0000313" key="6">
    <source>
        <dbReference type="Proteomes" id="UP000694844"/>
    </source>
</evidence>
<dbReference type="GeneID" id="111115807"/>
<reference evidence="7" key="1">
    <citation type="submission" date="2025-08" db="UniProtKB">
        <authorList>
            <consortium name="RefSeq"/>
        </authorList>
    </citation>
    <scope>IDENTIFICATION</scope>
    <source>
        <tissue evidence="7">Whole sample</tissue>
    </source>
</reference>
<keyword evidence="6" id="KW-1185">Reference proteome</keyword>
<dbReference type="PROSITE" id="PS50089">
    <property type="entry name" value="ZF_RING_2"/>
    <property type="match status" value="1"/>
</dbReference>
<dbReference type="InterPro" id="IPR013083">
    <property type="entry name" value="Znf_RING/FYVE/PHD"/>
</dbReference>
<keyword evidence="2" id="KW-0862">Zinc</keyword>
<gene>
    <name evidence="7" type="primary">LOC111115807</name>
</gene>
<feature type="domain" description="RING-type" evidence="5">
    <location>
        <begin position="361"/>
        <end position="395"/>
    </location>
</feature>
<proteinExistence type="predicted"/>
<dbReference type="Gene3D" id="3.30.40.10">
    <property type="entry name" value="Zinc/RING finger domain, C3HC4 (zinc finger)"/>
    <property type="match status" value="1"/>
</dbReference>
<feature type="region of interest" description="Disordered" evidence="4">
    <location>
        <begin position="227"/>
        <end position="255"/>
    </location>
</feature>
<evidence type="ECO:0000313" key="7">
    <source>
        <dbReference type="RefSeq" id="XP_022310377.1"/>
    </source>
</evidence>
<dbReference type="Proteomes" id="UP000694844">
    <property type="component" value="Chromosome 9"/>
</dbReference>
<dbReference type="GO" id="GO:0008270">
    <property type="term" value="F:zinc ion binding"/>
    <property type="evidence" value="ECO:0007669"/>
    <property type="project" value="UniProtKB-KW"/>
</dbReference>
<dbReference type="SUPFAM" id="SSF57850">
    <property type="entry name" value="RING/U-box"/>
    <property type="match status" value="1"/>
</dbReference>